<reference evidence="1 2" key="1">
    <citation type="submission" date="2020-05" db="EMBL/GenBank/DDBJ databases">
        <title>Azospirillum oleiclasticum sp. nov, a nitrogen-fixing and heavy crude oil-emulsifying bacterium isolated from the crude oil of Yumen Oilfield.</title>
        <authorList>
            <person name="Wu D."/>
            <person name="Cai M."/>
            <person name="Zhang X."/>
        </authorList>
    </citation>
    <scope>NUCLEOTIDE SEQUENCE [LARGE SCALE GENOMIC DNA]</scope>
    <source>
        <strain evidence="1 2">ROY-1-1-2</strain>
    </source>
</reference>
<proteinExistence type="predicted"/>
<dbReference type="Proteomes" id="UP000584642">
    <property type="component" value="Unassembled WGS sequence"/>
</dbReference>
<protein>
    <submittedName>
        <fullName evidence="1">DUF3833 family protein</fullName>
    </submittedName>
</protein>
<organism evidence="1 2">
    <name type="scientific">Azospirillum oleiclasticum</name>
    <dbReference type="NCBI Taxonomy" id="2735135"/>
    <lineage>
        <taxon>Bacteria</taxon>
        <taxon>Pseudomonadati</taxon>
        <taxon>Pseudomonadota</taxon>
        <taxon>Alphaproteobacteria</taxon>
        <taxon>Rhodospirillales</taxon>
        <taxon>Azospirillaceae</taxon>
        <taxon>Azospirillum</taxon>
    </lineage>
</organism>
<sequence>MREAAMTPALRLEEFFAGRTRCWGLFEDRFGTLRRQFVIDLDGRWDGRVLSLAESFRYDDGETGRRDWTILPLADGVYEGRATDVVGVARGRVMGNHFRWRYAMDLKVRSSVWRVRFDDHLILLPDGVLLNRAHMSRWGVTLGSVSAAFRRVEGETQAIAA</sequence>
<dbReference type="Pfam" id="PF12915">
    <property type="entry name" value="DUF3833"/>
    <property type="match status" value="1"/>
</dbReference>
<evidence type="ECO:0000313" key="2">
    <source>
        <dbReference type="Proteomes" id="UP000584642"/>
    </source>
</evidence>
<accession>A0ABX2T7T0</accession>
<dbReference type="EMBL" id="JABFDB010000001">
    <property type="protein sequence ID" value="NYZ18740.1"/>
    <property type="molecule type" value="Genomic_DNA"/>
</dbReference>
<dbReference type="InterPro" id="IPR024409">
    <property type="entry name" value="DUF3833"/>
</dbReference>
<gene>
    <name evidence="1" type="ORF">HND93_03370</name>
</gene>
<name>A0ABX2T7T0_9PROT</name>
<comment type="caution">
    <text evidence="1">The sequence shown here is derived from an EMBL/GenBank/DDBJ whole genome shotgun (WGS) entry which is preliminary data.</text>
</comment>
<keyword evidence="2" id="KW-1185">Reference proteome</keyword>
<evidence type="ECO:0000313" key="1">
    <source>
        <dbReference type="EMBL" id="NYZ18740.1"/>
    </source>
</evidence>